<dbReference type="EMBL" id="AP024483">
    <property type="protein sequence ID" value="BCS82624.1"/>
    <property type="molecule type" value="Genomic_DNA"/>
</dbReference>
<sequence>MDSLIECYNCEKTTNDINLYYLIGIHPEYIDPITYQQPIPSNAKPICSECTKNFILSRQCNRKNCTKCNGSYSINGKLCFLQQNDQKPKQTNDYFHHFTSPKDENCKICSIKVTIPYTIGGESEGLQQVAWVGFVGPNIFSEWLGDTYQIDSDEIVADAGNVVCEKCLENFKSGPHLSVECNLCKKKFQAMMPGSKTQGVECSSSVRDHCIYGSYGSHKYDLNNPIMFVDSRPKYIKYKSSVCDECITELINKGICTWDDRYDN</sequence>
<keyword evidence="2" id="KW-1185">Reference proteome</keyword>
<protein>
    <recommendedName>
        <fullName evidence="3">RING-type domain-containing protein</fullName>
    </recommendedName>
</protein>
<dbReference type="Proteomes" id="UP001321479">
    <property type="component" value="Segment"/>
</dbReference>
<name>A0ABM7NR48_9VIRU</name>
<dbReference type="GeneID" id="80557829"/>
<evidence type="ECO:0008006" key="3">
    <source>
        <dbReference type="Google" id="ProtNLM"/>
    </source>
</evidence>
<dbReference type="RefSeq" id="YP_010841232.1">
    <property type="nucleotide sequence ID" value="NC_079139.1"/>
</dbReference>
<evidence type="ECO:0000313" key="2">
    <source>
        <dbReference type="Proteomes" id="UP001321479"/>
    </source>
</evidence>
<proteinExistence type="predicted"/>
<organism evidence="1 2">
    <name type="scientific">Cotonvirus japonicus</name>
    <dbReference type="NCBI Taxonomy" id="2811091"/>
    <lineage>
        <taxon>Viruses</taxon>
        <taxon>Varidnaviria</taxon>
        <taxon>Bamfordvirae</taxon>
        <taxon>Nucleocytoviricota</taxon>
        <taxon>Megaviricetes</taxon>
        <taxon>Imitervirales</taxon>
        <taxon>Mimiviridae</taxon>
        <taxon>Megamimivirinae</taxon>
        <taxon>Cotonvirus</taxon>
        <taxon>Cotonvirus japonicum</taxon>
    </lineage>
</organism>
<reference evidence="1 2" key="1">
    <citation type="submission" date="2021-02" db="EMBL/GenBank/DDBJ databases">
        <title>Cotonvirus japonicus, which uses Golgi apparatus of host cells for its virion factory, phylogenetically links tailed tupanvirus and icosahedral mimivirus.</title>
        <authorList>
            <person name="Takahashi H."/>
            <person name="Fukaya S."/>
            <person name="Song C."/>
            <person name="Murata K."/>
            <person name="Takemura M."/>
        </authorList>
    </citation>
    <scope>NUCLEOTIDE SEQUENCE [LARGE SCALE GENOMIC DNA]</scope>
</reference>
<accession>A0ABM7NR48</accession>
<evidence type="ECO:0000313" key="1">
    <source>
        <dbReference type="EMBL" id="BCS82624.1"/>
    </source>
</evidence>